<gene>
    <name evidence="9" type="ORF">HGG74_12935</name>
</gene>
<evidence type="ECO:0000256" key="2">
    <source>
        <dbReference type="ARBA" id="ARBA00022670"/>
    </source>
</evidence>
<dbReference type="AlphaFoldDB" id="A0A7X6HGX3"/>
<accession>A0A7X6HGX3</accession>
<comment type="subcellular location">
    <subcellularLocation>
        <location evidence="1">Membrane</location>
    </subcellularLocation>
</comment>
<evidence type="ECO:0000256" key="7">
    <source>
        <dbReference type="SAM" id="Phobius"/>
    </source>
</evidence>
<protein>
    <recommendedName>
        <fullName evidence="6">Signal peptidase I</fullName>
        <ecNumber evidence="6">3.4.21.89</ecNumber>
    </recommendedName>
</protein>
<keyword evidence="2" id="KW-0645">Protease</keyword>
<dbReference type="InterPro" id="IPR036286">
    <property type="entry name" value="LexA/Signal_pep-like_sf"/>
</dbReference>
<evidence type="ECO:0000256" key="6">
    <source>
        <dbReference type="NCBIfam" id="TIGR02228"/>
    </source>
</evidence>
<evidence type="ECO:0000256" key="4">
    <source>
        <dbReference type="ARBA" id="ARBA00022989"/>
    </source>
</evidence>
<evidence type="ECO:0000313" key="10">
    <source>
        <dbReference type="Proteomes" id="UP000544090"/>
    </source>
</evidence>
<organism evidence="9 10">
    <name type="scientific">Arthrobacter mobilis</name>
    <dbReference type="NCBI Taxonomy" id="2724944"/>
    <lineage>
        <taxon>Bacteria</taxon>
        <taxon>Bacillati</taxon>
        <taxon>Actinomycetota</taxon>
        <taxon>Actinomycetes</taxon>
        <taxon>Micrococcales</taxon>
        <taxon>Micrococcaceae</taxon>
        <taxon>Arthrobacter</taxon>
    </lineage>
</organism>
<keyword evidence="5 7" id="KW-0472">Membrane</keyword>
<evidence type="ECO:0000256" key="5">
    <source>
        <dbReference type="ARBA" id="ARBA00023136"/>
    </source>
</evidence>
<keyword evidence="9" id="KW-0378">Hydrolase</keyword>
<dbReference type="GO" id="GO:0006465">
    <property type="term" value="P:signal peptide processing"/>
    <property type="evidence" value="ECO:0007669"/>
    <property type="project" value="UniProtKB-UniRule"/>
</dbReference>
<dbReference type="InterPro" id="IPR015927">
    <property type="entry name" value="Peptidase_S24_S26A/B/C"/>
</dbReference>
<dbReference type="Pfam" id="PF17231">
    <property type="entry name" value="DUF5305"/>
    <property type="match status" value="1"/>
</dbReference>
<feature type="transmembrane region" description="Helical" evidence="7">
    <location>
        <begin position="113"/>
        <end position="131"/>
    </location>
</feature>
<dbReference type="Proteomes" id="UP000544090">
    <property type="component" value="Unassembled WGS sequence"/>
</dbReference>
<dbReference type="Gene3D" id="2.10.109.10">
    <property type="entry name" value="Umud Fragment, subunit A"/>
    <property type="match status" value="1"/>
</dbReference>
<dbReference type="EMBL" id="JAAZSQ010000012">
    <property type="protein sequence ID" value="NKX55427.1"/>
    <property type="molecule type" value="Genomic_DNA"/>
</dbReference>
<sequence>MAAVGLVLATGQAAVVVTHGVSMNPVYHQGDLVVVARAPSYATGEIVAYRMPAGGVVTLHRIIGGDEAGFVLKGDNNQSIDPVKPTAGQIIGRAVLHLPQAGLWLRGLTSPPVLAVIAFALMAGGGTAVARHRRKRRRTAMTRHTATVHGSYAALAALPLPLRLVAALALAAGVLGLALAVPAWTGPLEESGEPRRTDGASMVFSYTADVGKTPAYDGTTATSPDPIFRKITDTVDVHMSYRGEPGALSVAAKLSTPGGWHSTVALAPEERFTGDRHEATVTLDLTALQDRADAAAAATGMPAEPVTIAFMPRIQTDSGKEFQPTLNLNLSPLQLSLPGSSQDLTVTDADTAAGGTPHPRTLGIFGWSMTAGTARILSAVLLLAALAAGTAVVLLARRQTPADEAAAIHRRYASLLVPVHPMPAPAARPLIDVESFATLAKLAERYGLLVLHWTRSGTETFIVQDEAATYRYRTGVHQARPDQLAAPVGPASEASL</sequence>
<proteinExistence type="predicted"/>
<keyword evidence="4 7" id="KW-1133">Transmembrane helix</keyword>
<dbReference type="RefSeq" id="WP_168486943.1">
    <property type="nucleotide sequence ID" value="NZ_JAAZSQ010000012.1"/>
</dbReference>
<dbReference type="EC" id="3.4.21.89" evidence="6"/>
<comment type="caution">
    <text evidence="9">The sequence shown here is derived from an EMBL/GenBank/DDBJ whole genome shotgun (WGS) entry which is preliminary data.</text>
</comment>
<dbReference type="NCBIfam" id="TIGR02228">
    <property type="entry name" value="sigpep_I_arch"/>
    <property type="match status" value="1"/>
</dbReference>
<feature type="transmembrane region" description="Helical" evidence="7">
    <location>
        <begin position="152"/>
        <end position="181"/>
    </location>
</feature>
<evidence type="ECO:0000256" key="3">
    <source>
        <dbReference type="ARBA" id="ARBA00022692"/>
    </source>
</evidence>
<dbReference type="CDD" id="cd06462">
    <property type="entry name" value="Peptidase_S24_S26"/>
    <property type="match status" value="1"/>
</dbReference>
<dbReference type="InterPro" id="IPR035185">
    <property type="entry name" value="DUF5305"/>
</dbReference>
<dbReference type="GO" id="GO:0004252">
    <property type="term" value="F:serine-type endopeptidase activity"/>
    <property type="evidence" value="ECO:0007669"/>
    <property type="project" value="UniProtKB-UniRule"/>
</dbReference>
<dbReference type="GO" id="GO:0009003">
    <property type="term" value="F:signal peptidase activity"/>
    <property type="evidence" value="ECO:0007669"/>
    <property type="project" value="UniProtKB-EC"/>
</dbReference>
<keyword evidence="10" id="KW-1185">Reference proteome</keyword>
<evidence type="ECO:0000256" key="1">
    <source>
        <dbReference type="ARBA" id="ARBA00004370"/>
    </source>
</evidence>
<feature type="transmembrane region" description="Helical" evidence="7">
    <location>
        <begin position="376"/>
        <end position="396"/>
    </location>
</feature>
<reference evidence="9 10" key="1">
    <citation type="submission" date="2020-04" db="EMBL/GenBank/DDBJ databases">
        <title>Arthrobacter sp. nov.</title>
        <authorList>
            <person name="Liu S."/>
        </authorList>
    </citation>
    <scope>NUCLEOTIDE SEQUENCE [LARGE SCALE GENOMIC DNA]</scope>
    <source>
        <strain evidence="9 10">E918</strain>
    </source>
</reference>
<keyword evidence="3 7" id="KW-0812">Transmembrane</keyword>
<dbReference type="SUPFAM" id="SSF51306">
    <property type="entry name" value="LexA/Signal peptidase"/>
    <property type="match status" value="1"/>
</dbReference>
<name>A0A7X6HGX3_9MICC</name>
<dbReference type="InterPro" id="IPR001733">
    <property type="entry name" value="Peptidase_S26B"/>
</dbReference>
<evidence type="ECO:0000259" key="8">
    <source>
        <dbReference type="Pfam" id="PF00717"/>
    </source>
</evidence>
<evidence type="ECO:0000313" key="9">
    <source>
        <dbReference type="EMBL" id="NKX55427.1"/>
    </source>
</evidence>
<dbReference type="GO" id="GO:0016020">
    <property type="term" value="C:membrane"/>
    <property type="evidence" value="ECO:0007669"/>
    <property type="project" value="UniProtKB-SubCell"/>
</dbReference>
<feature type="domain" description="Peptidase S24/S26A/S26B/S26C" evidence="8">
    <location>
        <begin position="10"/>
        <end position="95"/>
    </location>
</feature>
<dbReference type="Pfam" id="PF00717">
    <property type="entry name" value="Peptidase_S24"/>
    <property type="match status" value="1"/>
</dbReference>